<proteinExistence type="predicted"/>
<reference evidence="2 3" key="1">
    <citation type="journal article" date="2018" name="Elife">
        <title>Functional genomics of lipid metabolism in the oleaginous yeast Rhodosporidium toruloides.</title>
        <authorList>
            <person name="Coradetti S.T."/>
            <person name="Pinel D."/>
            <person name="Geiselman G."/>
            <person name="Ito M."/>
            <person name="Mondo S."/>
            <person name="Reilly M.C."/>
            <person name="Cheng Y.F."/>
            <person name="Bauer S."/>
            <person name="Grigoriev I."/>
            <person name="Gladden J.M."/>
            <person name="Simmons B.A."/>
            <person name="Brem R."/>
            <person name="Arkin A.P."/>
            <person name="Skerker J.M."/>
        </authorList>
    </citation>
    <scope>NUCLEOTIDE SEQUENCE [LARGE SCALE GENOMIC DNA]</scope>
    <source>
        <strain evidence="2 3">NBRC 0880</strain>
    </source>
</reference>
<dbReference type="EMBL" id="LCTV02000009">
    <property type="protein sequence ID" value="PRQ72721.1"/>
    <property type="molecule type" value="Genomic_DNA"/>
</dbReference>
<dbReference type="AlphaFoldDB" id="A0A2T0A3Y3"/>
<dbReference type="Proteomes" id="UP000239560">
    <property type="component" value="Unassembled WGS sequence"/>
</dbReference>
<evidence type="ECO:0000313" key="2">
    <source>
        <dbReference type="EMBL" id="PRQ72721.1"/>
    </source>
</evidence>
<comment type="caution">
    <text evidence="2">The sequence shown here is derived from an EMBL/GenBank/DDBJ whole genome shotgun (WGS) entry which is preliminary data.</text>
</comment>
<evidence type="ECO:0000313" key="3">
    <source>
        <dbReference type="Proteomes" id="UP000239560"/>
    </source>
</evidence>
<accession>A0A2T0A3Y3</accession>
<feature type="compositionally biased region" description="Polar residues" evidence="1">
    <location>
        <begin position="160"/>
        <end position="169"/>
    </location>
</feature>
<feature type="region of interest" description="Disordered" evidence="1">
    <location>
        <begin position="1"/>
        <end position="83"/>
    </location>
</feature>
<organism evidence="2 3">
    <name type="scientific">Rhodotorula toruloides</name>
    <name type="common">Yeast</name>
    <name type="synonym">Rhodosporidium toruloides</name>
    <dbReference type="NCBI Taxonomy" id="5286"/>
    <lineage>
        <taxon>Eukaryota</taxon>
        <taxon>Fungi</taxon>
        <taxon>Dikarya</taxon>
        <taxon>Basidiomycota</taxon>
        <taxon>Pucciniomycotina</taxon>
        <taxon>Microbotryomycetes</taxon>
        <taxon>Sporidiobolales</taxon>
        <taxon>Sporidiobolaceae</taxon>
        <taxon>Rhodotorula</taxon>
    </lineage>
</organism>
<sequence length="176" mass="20078">MSRDLPLCLSLRAAREASSSSSESRVSTTSQPGHPFPPQWHRRRPQQPGKRVSHSATPPGPRAQRATDRYRHGRRRQPCGRNPRWPRTRDCHRLCRTSWIASSTWVRGRRLRLCRARRLSQTIRVCVKCCRRRRVTAQRVLRNKDEGTSGRGVSAGGRTSLPQSASPLTCSEHRGK</sequence>
<gene>
    <name evidence="2" type="ORF">AAT19DRAFT_16645</name>
</gene>
<evidence type="ECO:0000256" key="1">
    <source>
        <dbReference type="SAM" id="MobiDB-lite"/>
    </source>
</evidence>
<protein>
    <submittedName>
        <fullName evidence="2">Uncharacterized protein</fullName>
    </submittedName>
</protein>
<feature type="region of interest" description="Disordered" evidence="1">
    <location>
        <begin position="141"/>
        <end position="176"/>
    </location>
</feature>
<name>A0A2T0A3Y3_RHOTO</name>
<feature type="compositionally biased region" description="Low complexity" evidence="1">
    <location>
        <begin position="9"/>
        <end position="30"/>
    </location>
</feature>